<organism evidence="1 2">
    <name type="scientific">Blepharisma stoltei</name>
    <dbReference type="NCBI Taxonomy" id="1481888"/>
    <lineage>
        <taxon>Eukaryota</taxon>
        <taxon>Sar</taxon>
        <taxon>Alveolata</taxon>
        <taxon>Ciliophora</taxon>
        <taxon>Postciliodesmatophora</taxon>
        <taxon>Heterotrichea</taxon>
        <taxon>Heterotrichida</taxon>
        <taxon>Blepharismidae</taxon>
        <taxon>Blepharisma</taxon>
    </lineage>
</organism>
<evidence type="ECO:0000313" key="1">
    <source>
        <dbReference type="EMBL" id="CAG9311167.1"/>
    </source>
</evidence>
<accession>A0AAU9ICZ3</accession>
<gene>
    <name evidence="1" type="ORF">BSTOLATCC_MIC3459</name>
</gene>
<reference evidence="1" key="1">
    <citation type="submission" date="2021-09" db="EMBL/GenBank/DDBJ databases">
        <authorList>
            <consortium name="AG Swart"/>
            <person name="Singh M."/>
            <person name="Singh A."/>
            <person name="Seah K."/>
            <person name="Emmerich C."/>
        </authorList>
    </citation>
    <scope>NUCLEOTIDE SEQUENCE</scope>
    <source>
        <strain evidence="1">ATCC30299</strain>
    </source>
</reference>
<evidence type="ECO:0000313" key="2">
    <source>
        <dbReference type="Proteomes" id="UP001162131"/>
    </source>
</evidence>
<comment type="caution">
    <text evidence="1">The sequence shown here is derived from an EMBL/GenBank/DDBJ whole genome shotgun (WGS) entry which is preliminary data.</text>
</comment>
<dbReference type="EMBL" id="CAJZBQ010000004">
    <property type="protein sequence ID" value="CAG9311167.1"/>
    <property type="molecule type" value="Genomic_DNA"/>
</dbReference>
<keyword evidence="2" id="KW-1185">Reference proteome</keyword>
<protein>
    <submittedName>
        <fullName evidence="1">Uncharacterized protein</fullName>
    </submittedName>
</protein>
<dbReference type="AlphaFoldDB" id="A0AAU9ICZ3"/>
<dbReference type="Proteomes" id="UP001162131">
    <property type="component" value="Unassembled WGS sequence"/>
</dbReference>
<proteinExistence type="predicted"/>
<sequence>MLISFIGFSSFCFINIFYLYDQCAEYLSNRPEVIRNLIHAQILYTNLVIWKIQSFTDNLNYPICAQVYYMCPFYKAKAKIDEILLSIESTTLDLRKTK</sequence>
<name>A0AAU9ICZ3_9CILI</name>